<dbReference type="AlphaFoldDB" id="A0A425B0T4"/>
<reference evidence="2 3" key="1">
    <citation type="submission" date="2017-09" db="EMBL/GenBank/DDBJ databases">
        <title>Phenotypic and genotypic characterization of Colombian isolates of Neisseria meningitidis recovered from invasive disease.</title>
        <authorList>
            <person name="Duarte C."/>
            <person name="Gabastou J.M."/>
            <person name="Moreno J."/>
        </authorList>
    </citation>
    <scope>NUCLEOTIDE SEQUENCE [LARGE SCALE GENOMIC DNA]</scope>
    <source>
        <strain evidence="2 3">INS-Nm1012</strain>
    </source>
</reference>
<evidence type="ECO:0000313" key="3">
    <source>
        <dbReference type="Proteomes" id="UP000283666"/>
    </source>
</evidence>
<feature type="compositionally biased region" description="Polar residues" evidence="1">
    <location>
        <begin position="1"/>
        <end position="16"/>
    </location>
</feature>
<proteinExistence type="predicted"/>
<evidence type="ECO:0000313" key="2">
    <source>
        <dbReference type="EMBL" id="RQK77065.1"/>
    </source>
</evidence>
<accession>A0A425B0T4</accession>
<feature type="region of interest" description="Disordered" evidence="1">
    <location>
        <begin position="1"/>
        <end position="37"/>
    </location>
</feature>
<gene>
    <name evidence="2" type="ORF">COH52_10080</name>
</gene>
<dbReference type="EMBL" id="NWZY01000031">
    <property type="protein sequence ID" value="RQK77065.1"/>
    <property type="molecule type" value="Genomic_DNA"/>
</dbReference>
<name>A0A425B0T4_NEIME</name>
<dbReference type="Proteomes" id="UP000283666">
    <property type="component" value="Unassembled WGS sequence"/>
</dbReference>
<sequence length="63" mass="7330">MPQSVQRNPAQRQTANPVPRRIRIDADAHPQTRTARYTGNRHQNEIKNLFERKINLTACHPSE</sequence>
<protein>
    <submittedName>
        <fullName evidence="2">Uncharacterized protein</fullName>
    </submittedName>
</protein>
<comment type="caution">
    <text evidence="2">The sequence shown here is derived from an EMBL/GenBank/DDBJ whole genome shotgun (WGS) entry which is preliminary data.</text>
</comment>
<evidence type="ECO:0000256" key="1">
    <source>
        <dbReference type="SAM" id="MobiDB-lite"/>
    </source>
</evidence>
<organism evidence="2 3">
    <name type="scientific">Neisseria meningitidis</name>
    <dbReference type="NCBI Taxonomy" id="487"/>
    <lineage>
        <taxon>Bacteria</taxon>
        <taxon>Pseudomonadati</taxon>
        <taxon>Pseudomonadota</taxon>
        <taxon>Betaproteobacteria</taxon>
        <taxon>Neisseriales</taxon>
        <taxon>Neisseriaceae</taxon>
        <taxon>Neisseria</taxon>
    </lineage>
</organism>